<dbReference type="GO" id="GO:0005829">
    <property type="term" value="C:cytosol"/>
    <property type="evidence" value="ECO:0007669"/>
    <property type="project" value="TreeGrafter"/>
</dbReference>
<dbReference type="AlphaFoldDB" id="A0A0A2G4D9"/>
<keyword evidence="2" id="KW-0378">Hydrolase</keyword>
<dbReference type="NCBIfam" id="TIGR00369">
    <property type="entry name" value="unchar_dom_1"/>
    <property type="match status" value="1"/>
</dbReference>
<name>A0A0A2G4D9_9PORP</name>
<sequence length="148" mass="15827">MTKKELFPESEGTILSQLNAHIKGTLMGSLGIEYTAVSEERVEALMPVNEHTCQPFGILHGGATLALAETVAGVGSNVLCQDTEWSVGIQVSGNHIASARLGDKVRAEGVLIHKGRRTHIWRVEVMSVSTGRLISSVQVTNGIIPKEA</sequence>
<dbReference type="EMBL" id="JQZW01000008">
    <property type="protein sequence ID" value="KGN98116.1"/>
    <property type="molecule type" value="Genomic_DNA"/>
</dbReference>
<dbReference type="CDD" id="cd03443">
    <property type="entry name" value="PaaI_thioesterase"/>
    <property type="match status" value="1"/>
</dbReference>
<gene>
    <name evidence="4" type="ORF">HQ36_04170</name>
</gene>
<evidence type="ECO:0000259" key="3">
    <source>
        <dbReference type="Pfam" id="PF03061"/>
    </source>
</evidence>
<dbReference type="GO" id="GO:0061522">
    <property type="term" value="F:1,4-dihydroxy-2-naphthoyl-CoA thioesterase activity"/>
    <property type="evidence" value="ECO:0007669"/>
    <property type="project" value="TreeGrafter"/>
</dbReference>
<comment type="caution">
    <text evidence="4">The sequence shown here is derived from an EMBL/GenBank/DDBJ whole genome shotgun (WGS) entry which is preliminary data.</text>
</comment>
<organism evidence="4 5">
    <name type="scientific">Porphyromonas gingivicanis</name>
    <dbReference type="NCBI Taxonomy" id="266762"/>
    <lineage>
        <taxon>Bacteria</taxon>
        <taxon>Pseudomonadati</taxon>
        <taxon>Bacteroidota</taxon>
        <taxon>Bacteroidia</taxon>
        <taxon>Bacteroidales</taxon>
        <taxon>Porphyromonadaceae</taxon>
        <taxon>Porphyromonas</taxon>
    </lineage>
</organism>
<feature type="domain" description="Thioesterase" evidence="3">
    <location>
        <begin position="56"/>
        <end position="129"/>
    </location>
</feature>
<accession>A0A0A2G4D9</accession>
<dbReference type="InterPro" id="IPR029069">
    <property type="entry name" value="HotDog_dom_sf"/>
</dbReference>
<dbReference type="SUPFAM" id="SSF54637">
    <property type="entry name" value="Thioesterase/thiol ester dehydrase-isomerase"/>
    <property type="match status" value="1"/>
</dbReference>
<dbReference type="Pfam" id="PF03061">
    <property type="entry name" value="4HBT"/>
    <property type="match status" value="1"/>
</dbReference>
<dbReference type="PANTHER" id="PTHR43240:SF5">
    <property type="entry name" value="1,4-DIHYDROXY-2-NAPHTHOYL-COA THIOESTERASE 1"/>
    <property type="match status" value="1"/>
</dbReference>
<dbReference type="PANTHER" id="PTHR43240">
    <property type="entry name" value="1,4-DIHYDROXY-2-NAPHTHOYL-COA THIOESTERASE 1"/>
    <property type="match status" value="1"/>
</dbReference>
<dbReference type="eggNOG" id="COG2050">
    <property type="taxonomic scope" value="Bacteria"/>
</dbReference>
<dbReference type="InterPro" id="IPR003736">
    <property type="entry name" value="PAAI_dom"/>
</dbReference>
<evidence type="ECO:0000256" key="2">
    <source>
        <dbReference type="ARBA" id="ARBA00022801"/>
    </source>
</evidence>
<proteinExistence type="inferred from homology"/>
<evidence type="ECO:0000313" key="5">
    <source>
        <dbReference type="Proteomes" id="UP000030134"/>
    </source>
</evidence>
<evidence type="ECO:0000313" key="4">
    <source>
        <dbReference type="EMBL" id="KGN98116.1"/>
    </source>
</evidence>
<dbReference type="Gene3D" id="3.10.129.10">
    <property type="entry name" value="Hotdog Thioesterase"/>
    <property type="match status" value="1"/>
</dbReference>
<reference evidence="4 5" key="1">
    <citation type="submission" date="2014-08" db="EMBL/GenBank/DDBJ databases">
        <title>Porphyromonas gingivicanis strain:COT-022_OH1391 Genome sequencing.</title>
        <authorList>
            <person name="Wallis C."/>
            <person name="Deusch O."/>
            <person name="O'Flynn C."/>
            <person name="Davis I."/>
            <person name="Jospin G."/>
            <person name="Darling A.E."/>
            <person name="Coil D.A."/>
            <person name="Alexiev A."/>
            <person name="Horsfall A."/>
            <person name="Kirkwood N."/>
            <person name="Harris S."/>
            <person name="Eisen J.A."/>
        </authorList>
    </citation>
    <scope>NUCLEOTIDE SEQUENCE [LARGE SCALE GENOMIC DNA]</scope>
    <source>
        <strain evidence="5">COT-022 OH1391</strain>
    </source>
</reference>
<dbReference type="Proteomes" id="UP000030134">
    <property type="component" value="Unassembled WGS sequence"/>
</dbReference>
<evidence type="ECO:0000256" key="1">
    <source>
        <dbReference type="ARBA" id="ARBA00008324"/>
    </source>
</evidence>
<dbReference type="InterPro" id="IPR006683">
    <property type="entry name" value="Thioestr_dom"/>
</dbReference>
<dbReference type="OrthoDB" id="9798208at2"/>
<dbReference type="STRING" id="266762.HQ36_04170"/>
<comment type="similarity">
    <text evidence="1">Belongs to the thioesterase PaaI family.</text>
</comment>
<protein>
    <recommendedName>
        <fullName evidence="3">Thioesterase domain-containing protein</fullName>
    </recommendedName>
</protein>
<keyword evidence="5" id="KW-1185">Reference proteome</keyword>